<reference evidence="3 4" key="1">
    <citation type="submission" date="2023-07" db="EMBL/GenBank/DDBJ databases">
        <title>Sorghum-associated microbial communities from plants grown in Nebraska, USA.</title>
        <authorList>
            <person name="Schachtman D."/>
        </authorList>
    </citation>
    <scope>NUCLEOTIDE SEQUENCE [LARGE SCALE GENOMIC DNA]</scope>
    <source>
        <strain evidence="3 4">BE310</strain>
    </source>
</reference>
<feature type="signal peptide" evidence="2">
    <location>
        <begin position="1"/>
        <end position="25"/>
    </location>
</feature>
<evidence type="ECO:0000256" key="1">
    <source>
        <dbReference type="PROSITE-ProRule" id="PRU00023"/>
    </source>
</evidence>
<evidence type="ECO:0000313" key="3">
    <source>
        <dbReference type="EMBL" id="MDR7297071.1"/>
    </source>
</evidence>
<name>A0ABU1Z8X1_9BURK</name>
<protein>
    <recommendedName>
        <fullName evidence="5">Ankyrin repeat domain-containing protein</fullName>
    </recommendedName>
</protein>
<evidence type="ECO:0000256" key="2">
    <source>
        <dbReference type="SAM" id="SignalP"/>
    </source>
</evidence>
<dbReference type="PROSITE" id="PS50088">
    <property type="entry name" value="ANK_REPEAT"/>
    <property type="match status" value="1"/>
</dbReference>
<dbReference type="Pfam" id="PF00023">
    <property type="entry name" value="Ank"/>
    <property type="match status" value="1"/>
</dbReference>
<feature type="repeat" description="ANK" evidence="1">
    <location>
        <begin position="100"/>
        <end position="132"/>
    </location>
</feature>
<comment type="caution">
    <text evidence="3">The sequence shown here is derived from an EMBL/GenBank/DDBJ whole genome shotgun (WGS) entry which is preliminary data.</text>
</comment>
<organism evidence="3 4">
    <name type="scientific">Pelomonas aquatica</name>
    <dbReference type="NCBI Taxonomy" id="431058"/>
    <lineage>
        <taxon>Bacteria</taxon>
        <taxon>Pseudomonadati</taxon>
        <taxon>Pseudomonadota</taxon>
        <taxon>Betaproteobacteria</taxon>
        <taxon>Burkholderiales</taxon>
        <taxon>Sphaerotilaceae</taxon>
        <taxon>Roseateles</taxon>
    </lineage>
</organism>
<gene>
    <name evidence="3" type="ORF">J2X16_002418</name>
</gene>
<dbReference type="RefSeq" id="WP_310344855.1">
    <property type="nucleotide sequence ID" value="NZ_JAVDXQ010000003.1"/>
</dbReference>
<dbReference type="InterPro" id="IPR036770">
    <property type="entry name" value="Ankyrin_rpt-contain_sf"/>
</dbReference>
<keyword evidence="4" id="KW-1185">Reference proteome</keyword>
<feature type="chain" id="PRO_5047415041" description="Ankyrin repeat domain-containing protein" evidence="2">
    <location>
        <begin position="26"/>
        <end position="494"/>
    </location>
</feature>
<dbReference type="InterPro" id="IPR002110">
    <property type="entry name" value="Ankyrin_rpt"/>
</dbReference>
<dbReference type="SUPFAM" id="SSF48403">
    <property type="entry name" value="Ankyrin repeat"/>
    <property type="match status" value="1"/>
</dbReference>
<dbReference type="PROSITE" id="PS50297">
    <property type="entry name" value="ANK_REP_REGION"/>
    <property type="match status" value="1"/>
</dbReference>
<dbReference type="EMBL" id="JAVDXQ010000003">
    <property type="protein sequence ID" value="MDR7297071.1"/>
    <property type="molecule type" value="Genomic_DNA"/>
</dbReference>
<dbReference type="Gene3D" id="1.25.40.20">
    <property type="entry name" value="Ankyrin repeat-containing domain"/>
    <property type="match status" value="1"/>
</dbReference>
<dbReference type="Proteomes" id="UP001180536">
    <property type="component" value="Unassembled WGS sequence"/>
</dbReference>
<keyword evidence="2" id="KW-0732">Signal</keyword>
<accession>A0ABU1Z8X1</accession>
<proteinExistence type="predicted"/>
<evidence type="ECO:0000313" key="4">
    <source>
        <dbReference type="Proteomes" id="UP001180536"/>
    </source>
</evidence>
<keyword evidence="1" id="KW-0040">ANK repeat</keyword>
<sequence>MHAPHQLLRGLTALMLLLCAGAAHAIGDSGGCTLDRIWIDTLKDGTPAALATQVSTRTERAWKTLAPRERKLLSSTPRALQEWQALQKNKLLNGSSVGCSEGVPIDRAIRGGNLEVLRWLLQEGADPNGPSGLNTVFDRCPSAPSRRGGTFDREQTAALYKLLIAHGADMNGTQPELNFRAGNALTSCHSLDMLQLFLDMGMNRSPQHGDVRVLNAPLQSAVWAALSDPGHLDRVRVLAQGNANDVRGTEIESRLYRYCRYSARWAANCKLLEPLLRVSLGTWPAMAPIAGNTLPADAFSAHREACHFPEVAFVKDFEIAVVTRSRGIATGMTFPGASEEAREVQIIVNSPGKPVFLVLSAQTPRIWLIRHTAGTQIMAVVIHRELANKSAPQAVLGLDKKTLLANVHCQVDFTDDGHMDARDRRRQRNDSLDPFDRGLPFKTYGSTSAVDAIVVGEPMTASTWRSVSAAPTADPRALGLQDFRFAPKVMPTGR</sequence>
<evidence type="ECO:0008006" key="5">
    <source>
        <dbReference type="Google" id="ProtNLM"/>
    </source>
</evidence>